<feature type="domain" description="EF-hand" evidence="2">
    <location>
        <begin position="34"/>
        <end position="69"/>
    </location>
</feature>
<dbReference type="InterPro" id="IPR051001">
    <property type="entry name" value="Calbindin_Ca-bind"/>
</dbReference>
<dbReference type="GO" id="GO:0043005">
    <property type="term" value="C:neuron projection"/>
    <property type="evidence" value="ECO:0007669"/>
    <property type="project" value="TreeGrafter"/>
</dbReference>
<feature type="domain" description="EF-hand" evidence="2">
    <location>
        <begin position="78"/>
        <end position="111"/>
    </location>
</feature>
<dbReference type="GO" id="GO:0005634">
    <property type="term" value="C:nucleus"/>
    <property type="evidence" value="ECO:0007669"/>
    <property type="project" value="TreeGrafter"/>
</dbReference>
<reference evidence="3 4" key="1">
    <citation type="submission" date="2020-08" db="EMBL/GenBank/DDBJ databases">
        <authorList>
            <person name="Hejnol A."/>
        </authorList>
    </citation>
    <scope>NUCLEOTIDE SEQUENCE [LARGE SCALE GENOMIC DNA]</scope>
</reference>
<dbReference type="InterPro" id="IPR011992">
    <property type="entry name" value="EF-hand-dom_pair"/>
</dbReference>
<evidence type="ECO:0000259" key="2">
    <source>
        <dbReference type="PROSITE" id="PS50222"/>
    </source>
</evidence>
<dbReference type="Pfam" id="PF13499">
    <property type="entry name" value="EF-hand_7"/>
    <property type="match status" value="1"/>
</dbReference>
<keyword evidence="4" id="KW-1185">Reference proteome</keyword>
<dbReference type="InterPro" id="IPR018247">
    <property type="entry name" value="EF_Hand_1_Ca_BS"/>
</dbReference>
<dbReference type="OrthoDB" id="9974725at2759"/>
<dbReference type="GO" id="GO:0045202">
    <property type="term" value="C:synapse"/>
    <property type="evidence" value="ECO:0007669"/>
    <property type="project" value="TreeGrafter"/>
</dbReference>
<sequence length="111" mass="13478">MFDRNRDKRIELGEFAEIIFTDEQWTPFDLRDKLSKRDFDEIFNYYDKDGSEYLECGEMRDFLKDITVKIGQVPTKRQLEEQTAVFFRLYDTDKNGKLSRDELRFLLTNKK</sequence>
<dbReference type="GO" id="GO:0051480">
    <property type="term" value="P:regulation of cytosolic calcium ion concentration"/>
    <property type="evidence" value="ECO:0007669"/>
    <property type="project" value="TreeGrafter"/>
</dbReference>
<dbReference type="EMBL" id="CAJFCJ010000001">
    <property type="protein sequence ID" value="CAD5110653.1"/>
    <property type="molecule type" value="Genomic_DNA"/>
</dbReference>
<dbReference type="Gene3D" id="1.10.238.10">
    <property type="entry name" value="EF-hand"/>
    <property type="match status" value="1"/>
</dbReference>
<protein>
    <submittedName>
        <fullName evidence="3">DgyrCDS34</fullName>
    </submittedName>
</protein>
<dbReference type="PANTHER" id="PTHR19972">
    <property type="entry name" value="CALBINDIN"/>
    <property type="match status" value="1"/>
</dbReference>
<dbReference type="GO" id="GO:0005829">
    <property type="term" value="C:cytosol"/>
    <property type="evidence" value="ECO:0007669"/>
    <property type="project" value="TreeGrafter"/>
</dbReference>
<dbReference type="PROSITE" id="PS00018">
    <property type="entry name" value="EF_HAND_1"/>
    <property type="match status" value="2"/>
</dbReference>
<accession>A0A7I8V557</accession>
<keyword evidence="1" id="KW-0106">Calcium</keyword>
<proteinExistence type="predicted"/>
<evidence type="ECO:0000313" key="4">
    <source>
        <dbReference type="Proteomes" id="UP000549394"/>
    </source>
</evidence>
<name>A0A7I8V557_9ANNE</name>
<dbReference type="GO" id="GO:0005509">
    <property type="term" value="F:calcium ion binding"/>
    <property type="evidence" value="ECO:0007669"/>
    <property type="project" value="InterPro"/>
</dbReference>
<organism evidence="3 4">
    <name type="scientific">Dimorphilus gyrociliatus</name>
    <dbReference type="NCBI Taxonomy" id="2664684"/>
    <lineage>
        <taxon>Eukaryota</taxon>
        <taxon>Metazoa</taxon>
        <taxon>Spiralia</taxon>
        <taxon>Lophotrochozoa</taxon>
        <taxon>Annelida</taxon>
        <taxon>Polychaeta</taxon>
        <taxon>Polychaeta incertae sedis</taxon>
        <taxon>Dinophilidae</taxon>
        <taxon>Dimorphilus</taxon>
    </lineage>
</organism>
<dbReference type="SMART" id="SM00054">
    <property type="entry name" value="EFh"/>
    <property type="match status" value="3"/>
</dbReference>
<evidence type="ECO:0000256" key="1">
    <source>
        <dbReference type="ARBA" id="ARBA00022837"/>
    </source>
</evidence>
<dbReference type="SUPFAM" id="SSF47473">
    <property type="entry name" value="EF-hand"/>
    <property type="match status" value="1"/>
</dbReference>
<gene>
    <name evidence="3" type="ORF">DGYR_LOCUS29</name>
</gene>
<dbReference type="PROSITE" id="PS50222">
    <property type="entry name" value="EF_HAND_2"/>
    <property type="match status" value="2"/>
</dbReference>
<dbReference type="AlphaFoldDB" id="A0A7I8V557"/>
<dbReference type="Proteomes" id="UP000549394">
    <property type="component" value="Unassembled WGS sequence"/>
</dbReference>
<evidence type="ECO:0000313" key="3">
    <source>
        <dbReference type="EMBL" id="CAD5110653.1"/>
    </source>
</evidence>
<dbReference type="PANTHER" id="PTHR19972:SF10">
    <property type="entry name" value="CALBINDIN-32"/>
    <property type="match status" value="1"/>
</dbReference>
<dbReference type="InterPro" id="IPR002048">
    <property type="entry name" value="EF_hand_dom"/>
</dbReference>
<comment type="caution">
    <text evidence="3">The sequence shown here is derived from an EMBL/GenBank/DDBJ whole genome shotgun (WGS) entry which is preliminary data.</text>
</comment>